<dbReference type="AlphaFoldDB" id="A0A484I906"/>
<reference evidence="1 2" key="1">
    <citation type="submission" date="2019-02" db="EMBL/GenBank/DDBJ databases">
        <authorList>
            <person name="Lehtovirta-Morley E L."/>
        </authorList>
    </citation>
    <scope>NUCLEOTIDE SEQUENCE [LARGE SCALE GENOMIC DNA]</scope>
    <source>
        <strain evidence="1">NFRAN1</strain>
    </source>
</reference>
<proteinExistence type="predicted"/>
<gene>
    <name evidence="1" type="ORF">NFRAN_1379</name>
</gene>
<protein>
    <submittedName>
        <fullName evidence="1">Uncharacterized protein</fullName>
    </submittedName>
</protein>
<dbReference type="Proteomes" id="UP000294299">
    <property type="component" value="Chromosome NFRAN"/>
</dbReference>
<organism evidence="1 2">
    <name type="scientific">Candidatus Nitrosocosmicus franklandianus</name>
    <dbReference type="NCBI Taxonomy" id="1798806"/>
    <lineage>
        <taxon>Archaea</taxon>
        <taxon>Nitrososphaerota</taxon>
        <taxon>Nitrososphaeria</taxon>
        <taxon>Nitrososphaerales</taxon>
        <taxon>Nitrososphaeraceae</taxon>
        <taxon>Candidatus Nitrosocosmicus</taxon>
    </lineage>
</organism>
<accession>A0A484I906</accession>
<evidence type="ECO:0000313" key="2">
    <source>
        <dbReference type="Proteomes" id="UP000294299"/>
    </source>
</evidence>
<dbReference type="EMBL" id="LR216287">
    <property type="protein sequence ID" value="VFJ13701.1"/>
    <property type="molecule type" value="Genomic_DNA"/>
</dbReference>
<dbReference type="KEGG" id="nfn:NFRAN_1379"/>
<keyword evidence="2" id="KW-1185">Reference proteome</keyword>
<evidence type="ECO:0000313" key="1">
    <source>
        <dbReference type="EMBL" id="VFJ13701.1"/>
    </source>
</evidence>
<name>A0A484I906_9ARCH</name>
<sequence length="54" mass="6310">MKISGFPSLSHNNNKQVIIWNTAEKIFKTNRNPIIQTTRNSNIKRLKMDIVISR</sequence>